<reference evidence="1 2" key="1">
    <citation type="submission" date="2023-09" db="EMBL/GenBank/DDBJ databases">
        <authorList>
            <person name="Rey-Velasco X."/>
        </authorList>
    </citation>
    <scope>NUCLEOTIDE SEQUENCE [LARGE SCALE GENOMIC DNA]</scope>
    <source>
        <strain evidence="1 2">P385</strain>
    </source>
</reference>
<sequence length="159" mass="18250">MEIIDVFLSRPNWVADHVEKHFHEFYPLLEQQGFRPRTIGKDVVPLSTPFDHVVKVMQQCQCTIVLGLPQIRVETGRVKGKEIEESFSLPTEWNQIEAAMSIMLNKPTLMMVHKGVAARGLFDRGAANVFVHEFHTLGRKWVKDFEPKLAALRHAVLHN</sequence>
<comment type="caution">
    <text evidence="1">The sequence shown here is derived from an EMBL/GenBank/DDBJ whole genome shotgun (WGS) entry which is preliminary data.</text>
</comment>
<protein>
    <recommendedName>
        <fullName evidence="3">Nucleoside 2-deoxyribosyltransferase</fullName>
    </recommendedName>
</protein>
<dbReference type="EMBL" id="JAVRHY010000002">
    <property type="protein sequence ID" value="MDT0617356.1"/>
    <property type="molecule type" value="Genomic_DNA"/>
</dbReference>
<organism evidence="1 2">
    <name type="scientific">Spectribacter acetivorans</name>
    <dbReference type="NCBI Taxonomy" id="3075603"/>
    <lineage>
        <taxon>Bacteria</taxon>
        <taxon>Pseudomonadati</taxon>
        <taxon>Pseudomonadota</taxon>
        <taxon>Gammaproteobacteria</taxon>
        <taxon>Salinisphaerales</taxon>
        <taxon>Salinisphaeraceae</taxon>
        <taxon>Spectribacter</taxon>
    </lineage>
</organism>
<evidence type="ECO:0000313" key="1">
    <source>
        <dbReference type="EMBL" id="MDT0617356.1"/>
    </source>
</evidence>
<proteinExistence type="predicted"/>
<accession>A0ABU3B8Q3</accession>
<dbReference type="RefSeq" id="WP_311657088.1">
    <property type="nucleotide sequence ID" value="NZ_JAVRHY010000002.1"/>
</dbReference>
<evidence type="ECO:0008006" key="3">
    <source>
        <dbReference type="Google" id="ProtNLM"/>
    </source>
</evidence>
<dbReference type="Proteomes" id="UP001259982">
    <property type="component" value="Unassembled WGS sequence"/>
</dbReference>
<evidence type="ECO:0000313" key="2">
    <source>
        <dbReference type="Proteomes" id="UP001259982"/>
    </source>
</evidence>
<name>A0ABU3B8Q3_9GAMM</name>
<keyword evidence="2" id="KW-1185">Reference proteome</keyword>
<gene>
    <name evidence="1" type="ORF">RM531_02615</name>
</gene>